<dbReference type="Gene3D" id="3.60.10.10">
    <property type="entry name" value="Endonuclease/exonuclease/phosphatase"/>
    <property type="match status" value="1"/>
</dbReference>
<accession>A0A8H9KRE2</accession>
<evidence type="ECO:0000313" key="2">
    <source>
        <dbReference type="EMBL" id="GGB69096.1"/>
    </source>
</evidence>
<proteinExistence type="predicted"/>
<organism evidence="2 3">
    <name type="scientific">Knoellia flava</name>
    <dbReference type="NCBI Taxonomy" id="913969"/>
    <lineage>
        <taxon>Bacteria</taxon>
        <taxon>Bacillati</taxon>
        <taxon>Actinomycetota</taxon>
        <taxon>Actinomycetes</taxon>
        <taxon>Micrococcales</taxon>
        <taxon>Intrasporangiaceae</taxon>
        <taxon>Knoellia</taxon>
    </lineage>
</organism>
<evidence type="ECO:0000256" key="1">
    <source>
        <dbReference type="SAM" id="MobiDB-lite"/>
    </source>
</evidence>
<evidence type="ECO:0008006" key="4">
    <source>
        <dbReference type="Google" id="ProtNLM"/>
    </source>
</evidence>
<dbReference type="AlphaFoldDB" id="A0A8H9KRE2"/>
<name>A0A8H9KRE2_9MICO</name>
<evidence type="ECO:0000313" key="3">
    <source>
        <dbReference type="Proteomes" id="UP000628079"/>
    </source>
</evidence>
<reference evidence="2" key="1">
    <citation type="journal article" date="2014" name="Int. J. Syst. Evol. Microbiol.">
        <title>Complete genome sequence of Corynebacterium casei LMG S-19264T (=DSM 44701T), isolated from a smear-ripened cheese.</title>
        <authorList>
            <consortium name="US DOE Joint Genome Institute (JGI-PGF)"/>
            <person name="Walter F."/>
            <person name="Albersmeier A."/>
            <person name="Kalinowski J."/>
            <person name="Ruckert C."/>
        </authorList>
    </citation>
    <scope>NUCLEOTIDE SEQUENCE</scope>
    <source>
        <strain evidence="2">CGMCC 1.10749</strain>
    </source>
</reference>
<dbReference type="SUPFAM" id="SSF56219">
    <property type="entry name" value="DNase I-like"/>
    <property type="match status" value="1"/>
</dbReference>
<feature type="region of interest" description="Disordered" evidence="1">
    <location>
        <begin position="1"/>
        <end position="59"/>
    </location>
</feature>
<sequence>MRASVCRLPTRARGRPSPGRSRVHTGHGGATAPESQRFRSDAAEGGAPAPDRPRRAPLDHTHYGDGSFPAFAGVIGWQEVNDPVDRARFVNAVVLRNKQTGKKLAFVSTHLISGAWNGKHPNRQGRWLRHLDVLESEITRLRRLHKAPVVVGDFNRRRAENLSGLRILDVKDVAGYTIDEIYVPDNAVATKSHQVQTFGSDHHAYKARVDW</sequence>
<comment type="caution">
    <text evidence="2">The sequence shown here is derived from an EMBL/GenBank/DDBJ whole genome shotgun (WGS) entry which is preliminary data.</text>
</comment>
<gene>
    <name evidence="2" type="ORF">GCM10011314_05460</name>
</gene>
<dbReference type="InterPro" id="IPR036691">
    <property type="entry name" value="Endo/exonu/phosph_ase_sf"/>
</dbReference>
<dbReference type="Proteomes" id="UP000628079">
    <property type="component" value="Unassembled WGS sequence"/>
</dbReference>
<reference evidence="2" key="2">
    <citation type="submission" date="2020-09" db="EMBL/GenBank/DDBJ databases">
        <authorList>
            <person name="Sun Q."/>
            <person name="Zhou Y."/>
        </authorList>
    </citation>
    <scope>NUCLEOTIDE SEQUENCE</scope>
    <source>
        <strain evidence="2">CGMCC 1.10749</strain>
    </source>
</reference>
<dbReference type="EMBL" id="BMEA01000001">
    <property type="protein sequence ID" value="GGB69096.1"/>
    <property type="molecule type" value="Genomic_DNA"/>
</dbReference>
<protein>
    <recommendedName>
        <fullName evidence="4">Endonuclease/exonuclease/phosphatase domain-containing protein</fullName>
    </recommendedName>
</protein>